<comment type="caution">
    <text evidence="9">The sequence shown here is derived from an EMBL/GenBank/DDBJ whole genome shotgun (WGS) entry which is preliminary data.</text>
</comment>
<feature type="compositionally biased region" description="Basic and acidic residues" evidence="6">
    <location>
        <begin position="28"/>
        <end position="39"/>
    </location>
</feature>
<dbReference type="PANTHER" id="PTHR21646">
    <property type="entry name" value="UBIQUITIN CARBOXYL-TERMINAL HYDROLASE"/>
    <property type="match status" value="1"/>
</dbReference>
<dbReference type="SMART" id="SM00290">
    <property type="entry name" value="ZnF_UBP"/>
    <property type="match status" value="1"/>
</dbReference>
<dbReference type="PROSITE" id="PS50235">
    <property type="entry name" value="USP_3"/>
    <property type="match status" value="1"/>
</dbReference>
<protein>
    <recommendedName>
        <fullName evidence="11">Ubiquitinyl hydrolase 1</fullName>
    </recommendedName>
</protein>
<evidence type="ECO:0000256" key="2">
    <source>
        <dbReference type="ARBA" id="ARBA00022723"/>
    </source>
</evidence>
<evidence type="ECO:0000256" key="3">
    <source>
        <dbReference type="ARBA" id="ARBA00022771"/>
    </source>
</evidence>
<proteinExistence type="inferred from homology"/>
<dbReference type="GO" id="GO:0004843">
    <property type="term" value="F:cysteine-type deubiquitinase activity"/>
    <property type="evidence" value="ECO:0007669"/>
    <property type="project" value="InterPro"/>
</dbReference>
<dbReference type="AlphaFoldDB" id="A0AA38FZM4"/>
<feature type="compositionally biased region" description="Basic residues" evidence="6">
    <location>
        <begin position="1"/>
        <end position="19"/>
    </location>
</feature>
<feature type="compositionally biased region" description="Polar residues" evidence="6">
    <location>
        <begin position="946"/>
        <end position="955"/>
    </location>
</feature>
<keyword evidence="3 5" id="KW-0863">Zinc-finger</keyword>
<dbReference type="InterPro" id="IPR038765">
    <property type="entry name" value="Papain-like_cys_pep_sf"/>
</dbReference>
<dbReference type="InterPro" id="IPR028889">
    <property type="entry name" value="USP"/>
</dbReference>
<keyword evidence="10" id="KW-1185">Reference proteome</keyword>
<evidence type="ECO:0000256" key="4">
    <source>
        <dbReference type="ARBA" id="ARBA00022833"/>
    </source>
</evidence>
<gene>
    <name evidence="9" type="ORF">KI387_022323</name>
</gene>
<dbReference type="InterPro" id="IPR001394">
    <property type="entry name" value="Peptidase_C19_UCH"/>
</dbReference>
<dbReference type="PROSITE" id="PS00972">
    <property type="entry name" value="USP_1"/>
    <property type="match status" value="1"/>
</dbReference>
<dbReference type="Pfam" id="PF00443">
    <property type="entry name" value="UCH"/>
    <property type="match status" value="1"/>
</dbReference>
<evidence type="ECO:0000256" key="1">
    <source>
        <dbReference type="ARBA" id="ARBA00009085"/>
    </source>
</evidence>
<feature type="domain" description="USP" evidence="7">
    <location>
        <begin position="237"/>
        <end position="1134"/>
    </location>
</feature>
<organism evidence="9 10">
    <name type="scientific">Taxus chinensis</name>
    <name type="common">Chinese yew</name>
    <name type="synonym">Taxus wallichiana var. chinensis</name>
    <dbReference type="NCBI Taxonomy" id="29808"/>
    <lineage>
        <taxon>Eukaryota</taxon>
        <taxon>Viridiplantae</taxon>
        <taxon>Streptophyta</taxon>
        <taxon>Embryophyta</taxon>
        <taxon>Tracheophyta</taxon>
        <taxon>Spermatophyta</taxon>
        <taxon>Pinopsida</taxon>
        <taxon>Pinidae</taxon>
        <taxon>Conifers II</taxon>
        <taxon>Cupressales</taxon>
        <taxon>Taxaceae</taxon>
        <taxon>Taxus</taxon>
    </lineage>
</organism>
<evidence type="ECO:0000259" key="8">
    <source>
        <dbReference type="PROSITE" id="PS50271"/>
    </source>
</evidence>
<keyword evidence="2" id="KW-0479">Metal-binding</keyword>
<feature type="domain" description="UBP-type" evidence="8">
    <location>
        <begin position="41"/>
        <end position="180"/>
    </location>
</feature>
<dbReference type="PROSITE" id="PS00973">
    <property type="entry name" value="USP_2"/>
    <property type="match status" value="1"/>
</dbReference>
<name>A0AA38FZM4_TAXCH</name>
<dbReference type="Gene3D" id="3.90.70.10">
    <property type="entry name" value="Cysteine proteinases"/>
    <property type="match status" value="3"/>
</dbReference>
<evidence type="ECO:0000256" key="5">
    <source>
        <dbReference type="PROSITE-ProRule" id="PRU00502"/>
    </source>
</evidence>
<dbReference type="Pfam" id="PF02148">
    <property type="entry name" value="zf-UBP"/>
    <property type="match status" value="1"/>
</dbReference>
<feature type="region of interest" description="Disordered" evidence="6">
    <location>
        <begin position="454"/>
        <end position="473"/>
    </location>
</feature>
<sequence>MGKKTKKKIHKSSVQKPKKISSSNAIAKTEKTESNKTTAEKACKHLGKGIDLEKLNTQLGKSLVLQCQGCLKGGMGGKTEKKGKGKHVKNKGGSKDLRHLHSGSIWVCLACGQLGCGSDEEGLSSSGHAWQHWLHARHPYAVQLNDKESLLCWCFICKTTVQDDFVVEGEKEGQSLQLQALKLVQEKLLNQTVTNDANGNAIQHEEDVMSDIEKTQSQDLDGSSDGVCISSSSHMVRGLKNLGNTCFFNSVVQNLLALDVFRNHFMKYGQCFEGPITSALGKLYVETSSEGLGQGDGTGSKKGMKVNGVINPGTLFRAICDNASQFRGFQQQDSHELWRYLLDSLHTEELSISKSKGTVSSDFKASKANADEKLNHVTHTPDIVTFVDRAFDGQLCSMVCCCKCGHSAVVYEPFFDLQLQIPTVKTAKKVSLAQYRASSSPKAKLKNDVTIRKNGHSLGKRSSGVREAQRQVGVDVPSQEISLPGGKEKSLFTEERAENVSGPQENTEWIGPVPQEDIGLNGSATQENTRWNGFAPQEENACNRSAMQEDTVWLDYIMSGTESDDILHQVPLKTSEIVQEVENHCVGNLSLESDFILPEGSEPEPPLPVVGDSELLLLPYKEVDSIADQELQAKQGSVDLALTDSKCALGNDLDIAVSSKEPDPFDGFGQLFEEEETMFVQKKGDEPEAFLYNENVDDFLNTESFIVTTETKKEEIETTVTPLSLDDCLVDFTRPELLTGDNAWKCEKCYSKVVESSDKLEKRAAKEKQGVKIISRSTIGSMCSVSDASSIAGVQVDVEIEGKFDSQYKVRDTELKVPTIMRSSGAAVFKEDDSEFCGGTVRCSGIGERVKGNCQGVNEAELDQPGVLSSLSLADNDQQPAQQVHQMETAFPGKENIPMNVSHNITLKDYSGGGISCSQADSSSNENLLRTFRAETREEIDGIAQSERSASTSSIPKGEGINENLGGHYVQTPKQRSIGKGHVLYKRRPKKTEVNPNAVKQESTKRYLISKAPCVLVIQLKRFTQDLWGRLSKLSGHVTFQERLDLRPFLEPRCPDKDNCVYHLRGVVEHMGSMRSGHYVAYVRRHEDESYHDVRRDGHPEQSLWYYASDSLVRRISFSEVLQNEEYDFVSLELMVDGYNDEMEIFSFPFAEEDYFHDEEIEEISFETFEDEALFDEGSVECSNSQDDEVIPLDSCIELQNKDSSKV</sequence>
<accession>A0AA38FZM4</accession>
<feature type="region of interest" description="Disordered" evidence="6">
    <location>
        <begin position="943"/>
        <end position="973"/>
    </location>
</feature>
<dbReference type="GO" id="GO:0008270">
    <property type="term" value="F:zinc ion binding"/>
    <property type="evidence" value="ECO:0007669"/>
    <property type="project" value="UniProtKB-KW"/>
</dbReference>
<keyword evidence="4" id="KW-0862">Zinc</keyword>
<dbReference type="OMA" id="MAAGHYV"/>
<feature type="region of interest" description="Disordered" evidence="6">
    <location>
        <begin position="1"/>
        <end position="39"/>
    </location>
</feature>
<dbReference type="SUPFAM" id="SSF54001">
    <property type="entry name" value="Cysteine proteinases"/>
    <property type="match status" value="1"/>
</dbReference>
<evidence type="ECO:0000313" key="10">
    <source>
        <dbReference type="Proteomes" id="UP000824469"/>
    </source>
</evidence>
<evidence type="ECO:0000256" key="6">
    <source>
        <dbReference type="SAM" id="MobiDB-lite"/>
    </source>
</evidence>
<dbReference type="Gene3D" id="3.30.40.10">
    <property type="entry name" value="Zinc/RING finger domain, C3HC4 (zinc finger)"/>
    <property type="match status" value="1"/>
</dbReference>
<dbReference type="PROSITE" id="PS50271">
    <property type="entry name" value="ZF_UBP"/>
    <property type="match status" value="1"/>
</dbReference>
<dbReference type="InterPro" id="IPR050185">
    <property type="entry name" value="Ub_carboxyl-term_hydrolase"/>
</dbReference>
<dbReference type="InterPro" id="IPR001607">
    <property type="entry name" value="Znf_UBP"/>
</dbReference>
<dbReference type="PANTHER" id="PTHR21646:SF39">
    <property type="entry name" value="UBIQUITIN CARBOXYL-TERMINAL HYDROLASE 16"/>
    <property type="match status" value="1"/>
</dbReference>
<comment type="similarity">
    <text evidence="1">Belongs to the peptidase C19 family.</text>
</comment>
<dbReference type="Proteomes" id="UP000824469">
    <property type="component" value="Unassembled WGS sequence"/>
</dbReference>
<evidence type="ECO:0000313" key="9">
    <source>
        <dbReference type="EMBL" id="KAH9313696.1"/>
    </source>
</evidence>
<dbReference type="GO" id="GO:0016579">
    <property type="term" value="P:protein deubiquitination"/>
    <property type="evidence" value="ECO:0007669"/>
    <property type="project" value="InterPro"/>
</dbReference>
<dbReference type="InterPro" id="IPR018200">
    <property type="entry name" value="USP_CS"/>
</dbReference>
<evidence type="ECO:0008006" key="11">
    <source>
        <dbReference type="Google" id="ProtNLM"/>
    </source>
</evidence>
<dbReference type="SUPFAM" id="SSF57850">
    <property type="entry name" value="RING/U-box"/>
    <property type="match status" value="1"/>
</dbReference>
<reference evidence="9 10" key="1">
    <citation type="journal article" date="2021" name="Nat. Plants">
        <title>The Taxus genome provides insights into paclitaxel biosynthesis.</title>
        <authorList>
            <person name="Xiong X."/>
            <person name="Gou J."/>
            <person name="Liao Q."/>
            <person name="Li Y."/>
            <person name="Zhou Q."/>
            <person name="Bi G."/>
            <person name="Li C."/>
            <person name="Du R."/>
            <person name="Wang X."/>
            <person name="Sun T."/>
            <person name="Guo L."/>
            <person name="Liang H."/>
            <person name="Lu P."/>
            <person name="Wu Y."/>
            <person name="Zhang Z."/>
            <person name="Ro D.K."/>
            <person name="Shang Y."/>
            <person name="Huang S."/>
            <person name="Yan J."/>
        </authorList>
    </citation>
    <scope>NUCLEOTIDE SEQUENCE [LARGE SCALE GENOMIC DNA]</scope>
    <source>
        <strain evidence="9">Ta-2019</strain>
    </source>
</reference>
<dbReference type="InterPro" id="IPR013083">
    <property type="entry name" value="Znf_RING/FYVE/PHD"/>
</dbReference>
<dbReference type="EMBL" id="JAHRHJ020000005">
    <property type="protein sequence ID" value="KAH9313696.1"/>
    <property type="molecule type" value="Genomic_DNA"/>
</dbReference>
<evidence type="ECO:0000259" key="7">
    <source>
        <dbReference type="PROSITE" id="PS50235"/>
    </source>
</evidence>